<proteinExistence type="predicted"/>
<dbReference type="AlphaFoldDB" id="M2MV78"/>
<dbReference type="KEGG" id="bcom:BAUCODRAFT_543355"/>
<accession>M2MV78</accession>
<dbReference type="GeneID" id="19115331"/>
<gene>
    <name evidence="2" type="ORF">BAUCODRAFT_543355</name>
</gene>
<feature type="compositionally biased region" description="Basic and acidic residues" evidence="1">
    <location>
        <begin position="125"/>
        <end position="137"/>
    </location>
</feature>
<dbReference type="Proteomes" id="UP000011761">
    <property type="component" value="Unassembled WGS sequence"/>
</dbReference>
<keyword evidence="3" id="KW-1185">Reference proteome</keyword>
<evidence type="ECO:0000256" key="1">
    <source>
        <dbReference type="SAM" id="MobiDB-lite"/>
    </source>
</evidence>
<dbReference type="EMBL" id="KB445557">
    <property type="protein sequence ID" value="EMC95483.1"/>
    <property type="molecule type" value="Genomic_DNA"/>
</dbReference>
<reference evidence="2 3" key="1">
    <citation type="journal article" date="2012" name="PLoS Pathog.">
        <title>Diverse lifestyles and strategies of plant pathogenesis encoded in the genomes of eighteen Dothideomycetes fungi.</title>
        <authorList>
            <person name="Ohm R.A."/>
            <person name="Feau N."/>
            <person name="Henrissat B."/>
            <person name="Schoch C.L."/>
            <person name="Horwitz B.A."/>
            <person name="Barry K.W."/>
            <person name="Condon B.J."/>
            <person name="Copeland A.C."/>
            <person name="Dhillon B."/>
            <person name="Glaser F."/>
            <person name="Hesse C.N."/>
            <person name="Kosti I."/>
            <person name="LaButti K."/>
            <person name="Lindquist E.A."/>
            <person name="Lucas S."/>
            <person name="Salamov A.A."/>
            <person name="Bradshaw R.E."/>
            <person name="Ciuffetti L."/>
            <person name="Hamelin R.C."/>
            <person name="Kema G.H.J."/>
            <person name="Lawrence C."/>
            <person name="Scott J.A."/>
            <person name="Spatafora J.W."/>
            <person name="Turgeon B.G."/>
            <person name="de Wit P.J.G.M."/>
            <person name="Zhong S."/>
            <person name="Goodwin S.B."/>
            <person name="Grigoriev I.V."/>
        </authorList>
    </citation>
    <scope>NUCLEOTIDE SEQUENCE [LARGE SCALE GENOMIC DNA]</scope>
    <source>
        <strain evidence="2 3">UAMH 10762</strain>
    </source>
</reference>
<evidence type="ECO:0000313" key="2">
    <source>
        <dbReference type="EMBL" id="EMC95483.1"/>
    </source>
</evidence>
<feature type="compositionally biased region" description="Low complexity" evidence="1">
    <location>
        <begin position="102"/>
        <end position="119"/>
    </location>
</feature>
<feature type="compositionally biased region" description="Polar residues" evidence="1">
    <location>
        <begin position="85"/>
        <end position="96"/>
    </location>
</feature>
<protein>
    <submittedName>
        <fullName evidence="2">Uncharacterized protein</fullName>
    </submittedName>
</protein>
<name>M2MV78_BAUPA</name>
<dbReference type="HOGENOM" id="CLU_1562593_0_0_1"/>
<sequence>MWLVMRNRLLWRDVSRTKLLCALRTACATTGCRVGQLLRKRIEIVRENQWLGLRLIFCFEARQASFRPTPLLSEEVSDTRKPVATDNNDGSVSRLGSNAGKASATPATLRRSAATARSAVSLDSRANHGDKSLREGAHSSITSPHSFRLDYTPLLTLPTVVTTAHSTTHVG</sequence>
<evidence type="ECO:0000313" key="3">
    <source>
        <dbReference type="Proteomes" id="UP000011761"/>
    </source>
</evidence>
<organism evidence="2 3">
    <name type="scientific">Baudoinia panamericana (strain UAMH 10762)</name>
    <name type="common">Angels' share fungus</name>
    <name type="synonym">Baudoinia compniacensis (strain UAMH 10762)</name>
    <dbReference type="NCBI Taxonomy" id="717646"/>
    <lineage>
        <taxon>Eukaryota</taxon>
        <taxon>Fungi</taxon>
        <taxon>Dikarya</taxon>
        <taxon>Ascomycota</taxon>
        <taxon>Pezizomycotina</taxon>
        <taxon>Dothideomycetes</taxon>
        <taxon>Dothideomycetidae</taxon>
        <taxon>Mycosphaerellales</taxon>
        <taxon>Teratosphaeriaceae</taxon>
        <taxon>Baudoinia</taxon>
    </lineage>
</organism>
<dbReference type="RefSeq" id="XP_007677926.1">
    <property type="nucleotide sequence ID" value="XM_007679736.1"/>
</dbReference>
<feature type="region of interest" description="Disordered" evidence="1">
    <location>
        <begin position="75"/>
        <end position="142"/>
    </location>
</feature>